<protein>
    <submittedName>
        <fullName evidence="1">Uncharacterized protein</fullName>
    </submittedName>
</protein>
<dbReference type="EMBL" id="DF143498">
    <property type="protein sequence ID" value="GAA53457.1"/>
    <property type="molecule type" value="Genomic_DNA"/>
</dbReference>
<gene>
    <name evidence="1" type="ORF">CLF_110267</name>
</gene>
<feature type="non-terminal residue" evidence="1">
    <location>
        <position position="127"/>
    </location>
</feature>
<dbReference type="InterPro" id="IPR008042">
    <property type="entry name" value="Retrotrans_Pao"/>
</dbReference>
<dbReference type="Pfam" id="PF05380">
    <property type="entry name" value="Peptidase_A17"/>
    <property type="match status" value="1"/>
</dbReference>
<dbReference type="AlphaFoldDB" id="G7YKH5"/>
<evidence type="ECO:0000313" key="1">
    <source>
        <dbReference type="EMBL" id="GAA53457.1"/>
    </source>
</evidence>
<evidence type="ECO:0000313" key="2">
    <source>
        <dbReference type="Proteomes" id="UP000008909"/>
    </source>
</evidence>
<name>G7YKH5_CLOSI</name>
<organism evidence="1 2">
    <name type="scientific">Clonorchis sinensis</name>
    <name type="common">Chinese liver fluke</name>
    <dbReference type="NCBI Taxonomy" id="79923"/>
    <lineage>
        <taxon>Eukaryota</taxon>
        <taxon>Metazoa</taxon>
        <taxon>Spiralia</taxon>
        <taxon>Lophotrochozoa</taxon>
        <taxon>Platyhelminthes</taxon>
        <taxon>Trematoda</taxon>
        <taxon>Digenea</taxon>
        <taxon>Opisthorchiida</taxon>
        <taxon>Opisthorchiata</taxon>
        <taxon>Opisthorchiidae</taxon>
        <taxon>Clonorchis</taxon>
    </lineage>
</organism>
<reference evidence="1" key="1">
    <citation type="journal article" date="2011" name="Genome Biol.">
        <title>The draft genome of the carcinogenic human liver fluke Clonorchis sinensis.</title>
        <authorList>
            <person name="Wang X."/>
            <person name="Chen W."/>
            <person name="Huang Y."/>
            <person name="Sun J."/>
            <person name="Men J."/>
            <person name="Liu H."/>
            <person name="Luo F."/>
            <person name="Guo L."/>
            <person name="Lv X."/>
            <person name="Deng C."/>
            <person name="Zhou C."/>
            <person name="Fan Y."/>
            <person name="Li X."/>
            <person name="Huang L."/>
            <person name="Hu Y."/>
            <person name="Liang C."/>
            <person name="Hu X."/>
            <person name="Xu J."/>
            <person name="Yu X."/>
        </authorList>
    </citation>
    <scope>NUCLEOTIDE SEQUENCE [LARGE SCALE GENOMIC DNA]</scope>
    <source>
        <strain evidence="1">Henan</strain>
    </source>
</reference>
<keyword evidence="2" id="KW-1185">Reference proteome</keyword>
<accession>G7YKH5</accession>
<reference key="2">
    <citation type="submission" date="2011-10" db="EMBL/GenBank/DDBJ databases">
        <title>The genome and transcriptome sequence of Clonorchis sinensis provide insights into the carcinogenic liver fluke.</title>
        <authorList>
            <person name="Wang X."/>
            <person name="Huang Y."/>
            <person name="Chen W."/>
            <person name="Liu H."/>
            <person name="Guo L."/>
            <person name="Chen Y."/>
            <person name="Luo F."/>
            <person name="Zhou W."/>
            <person name="Sun J."/>
            <person name="Mao Q."/>
            <person name="Liang P."/>
            <person name="Zhou C."/>
            <person name="Tian Y."/>
            <person name="Men J."/>
            <person name="Lv X."/>
            <person name="Huang L."/>
            <person name="Zhou J."/>
            <person name="Hu Y."/>
            <person name="Li R."/>
            <person name="Zhang F."/>
            <person name="Lei H."/>
            <person name="Li X."/>
            <person name="Hu X."/>
            <person name="Liang C."/>
            <person name="Xu J."/>
            <person name="Wu Z."/>
            <person name="Yu X."/>
        </authorList>
    </citation>
    <scope>NUCLEOTIDE SEQUENCE</scope>
    <source>
        <strain>Henan</strain>
    </source>
</reference>
<proteinExistence type="predicted"/>
<dbReference type="PANTHER" id="PTHR47331">
    <property type="entry name" value="PHD-TYPE DOMAIN-CONTAINING PROTEIN"/>
    <property type="match status" value="1"/>
</dbReference>
<sequence length="127" mass="14902">METLWDSWQRDIQRVETLKIPRCIMPTRFDVRYTELHIFSDASEVGYGSVVYLRCIRSSGMVCCNFLIGKSRVAPMKPVTIPRLELQAAVLSVRLKSLVLRELFLKIDSTYLWTDFMIVLHYINNRK</sequence>
<dbReference type="Proteomes" id="UP000008909">
    <property type="component" value="Unassembled WGS sequence"/>
</dbReference>